<dbReference type="GO" id="GO:0016303">
    <property type="term" value="F:1-phosphatidylinositol-3-kinase activity"/>
    <property type="evidence" value="ECO:0007669"/>
    <property type="project" value="TreeGrafter"/>
</dbReference>
<feature type="domain" description="C2 PI3K-type" evidence="7">
    <location>
        <begin position="339"/>
        <end position="504"/>
    </location>
</feature>
<organism evidence="8">
    <name type="scientific">Menopon gallinae</name>
    <name type="common">poultry shaft louse</name>
    <dbReference type="NCBI Taxonomy" id="328185"/>
    <lineage>
        <taxon>Eukaryota</taxon>
        <taxon>Metazoa</taxon>
        <taxon>Ecdysozoa</taxon>
        <taxon>Arthropoda</taxon>
        <taxon>Hexapoda</taxon>
        <taxon>Insecta</taxon>
        <taxon>Pterygota</taxon>
        <taxon>Neoptera</taxon>
        <taxon>Paraneoptera</taxon>
        <taxon>Psocodea</taxon>
        <taxon>Troctomorpha</taxon>
        <taxon>Phthiraptera</taxon>
        <taxon>Amblycera</taxon>
        <taxon>Menoponidae</taxon>
        <taxon>Menopon</taxon>
    </lineage>
</organism>
<dbReference type="CDD" id="cd08693">
    <property type="entry name" value="C2_PI3K_class_I_beta_delta"/>
    <property type="match status" value="1"/>
</dbReference>
<dbReference type="Gene3D" id="3.10.20.90">
    <property type="entry name" value="Phosphatidylinositol 3-kinase Catalytic Subunit, Chain A, domain 1"/>
    <property type="match status" value="2"/>
</dbReference>
<dbReference type="GO" id="GO:0005886">
    <property type="term" value="C:plasma membrane"/>
    <property type="evidence" value="ECO:0007669"/>
    <property type="project" value="TreeGrafter"/>
</dbReference>
<keyword evidence="1" id="KW-0547">Nucleotide-binding</keyword>
<dbReference type="InterPro" id="IPR015433">
    <property type="entry name" value="PI3/4_kinase"/>
</dbReference>
<dbReference type="InterPro" id="IPR029071">
    <property type="entry name" value="Ubiquitin-like_domsf"/>
</dbReference>
<dbReference type="SUPFAM" id="SSF54236">
    <property type="entry name" value="Ubiquitin-like"/>
    <property type="match status" value="1"/>
</dbReference>
<evidence type="ECO:0000256" key="2">
    <source>
        <dbReference type="ARBA" id="ARBA00022840"/>
    </source>
</evidence>
<dbReference type="SUPFAM" id="SSF49562">
    <property type="entry name" value="C2 domain (Calcium/lipid-binding domain, CaLB)"/>
    <property type="match status" value="1"/>
</dbReference>
<dbReference type="AlphaFoldDB" id="A0AAW2HEY9"/>
<dbReference type="Pfam" id="PF00613">
    <property type="entry name" value="PI3Ka"/>
    <property type="match status" value="1"/>
</dbReference>
<evidence type="ECO:0008006" key="9">
    <source>
        <dbReference type="Google" id="ProtNLM"/>
    </source>
</evidence>
<name>A0AAW2HEY9_9NEOP</name>
<feature type="domain" description="PI3K-RBD" evidence="6">
    <location>
        <begin position="204"/>
        <end position="294"/>
    </location>
</feature>
<dbReference type="GO" id="GO:0035005">
    <property type="term" value="F:1-phosphatidylinositol-4-phosphate 3-kinase activity"/>
    <property type="evidence" value="ECO:0007669"/>
    <property type="project" value="TreeGrafter"/>
</dbReference>
<protein>
    <recommendedName>
        <fullName evidence="9">Phosphatidylinositol-4,5-bisphosphate 3-kinase</fullName>
    </recommendedName>
</protein>
<dbReference type="PANTHER" id="PTHR10048:SF118">
    <property type="entry name" value="PI-3 KINASE"/>
    <property type="match status" value="1"/>
</dbReference>
<reference evidence="8" key="1">
    <citation type="journal article" date="2024" name="Gigascience">
        <title>Chromosome-level genome of the poultry shaft louse Menopon gallinae provides insight into the host-switching and adaptive evolution of parasitic lice.</title>
        <authorList>
            <person name="Xu Y."/>
            <person name="Ma L."/>
            <person name="Liu S."/>
            <person name="Liang Y."/>
            <person name="Liu Q."/>
            <person name="He Z."/>
            <person name="Tian L."/>
            <person name="Duan Y."/>
            <person name="Cai W."/>
            <person name="Li H."/>
            <person name="Song F."/>
        </authorList>
    </citation>
    <scope>NUCLEOTIDE SEQUENCE</scope>
    <source>
        <strain evidence="8">Cailab_2023a</strain>
    </source>
</reference>
<dbReference type="PROSITE" id="PS51546">
    <property type="entry name" value="PI3K_RBD"/>
    <property type="match status" value="1"/>
</dbReference>
<evidence type="ECO:0000256" key="3">
    <source>
        <dbReference type="PROSITE-ProRule" id="PRU00880"/>
    </source>
</evidence>
<sequence length="763" mass="88422">MVHIPSPYAFDFWFQESTEPNVELSCLMPNGMFIPLPANRNAILLEIKEELWEEASKYPLHGILQDASSYIFSCVSTMGETEELRDENRRLCDIKPFCSVLKLIERRKRDVDGDERALNFQISSLIGKGLHEFEGLKNPEVNDFRWKMKLLGTEVARIRQNKTWLEKVAYQYPPRIASSDKIPPSCKARMRESSYFVDSTSITTYDYYIDSRFQNTETAFKFNVSCTTTPKELLHLIMNKKSITLNSRGEDPNDFLLKVCGQEEYLIGDYPLVRFLYIQECLSRDITPIVVVVSVNSVSVDQDYVYETLDDIDINRTRHSLLSLTLRKNKGKYQSSWTIDDLFSFKVCAISRLNTDVNRTVEVGIQAGLFHGGKPLCESQKTVEKLVSKEGSVEFEQELQFDIQVANIPRMARLCFAIYEMSKTAKGVKARKLKDSKQDLYMNPVAWVNTTVYDFKNQLKTGDMTLYMWTYAEDSQNEDMLQSLGTVVSNTNVDHATALTVSFKRYSSEYTIMYPTVEKMIEYAKDHFDPSTVTTRSDTEIRNYLDTVMQMAESDPLHDMHEQEMKELWAMRYESQMYAPSLLPKILDSVEWNSHKDVAEAISLLQKWPKLPVEKALELLDYAYADQQVRSFAVKCLQSVSDEALSLYLLQLVQALKHESYLSCDLVEFLLRRALSNRKIGHYLFWHLKSEMTVPCVSVRFGLILEAYCRGSQQHLDILSKQLDYLNKMKETSELIRQRKDRDKAKQWLHERLSEAHFCSDAF</sequence>
<dbReference type="GO" id="GO:0016477">
    <property type="term" value="P:cell migration"/>
    <property type="evidence" value="ECO:0007669"/>
    <property type="project" value="TreeGrafter"/>
</dbReference>
<dbReference type="GO" id="GO:0048015">
    <property type="term" value="P:phosphatidylinositol-mediated signaling"/>
    <property type="evidence" value="ECO:0007669"/>
    <property type="project" value="TreeGrafter"/>
</dbReference>
<dbReference type="InterPro" id="IPR001263">
    <property type="entry name" value="PI3K_accessory_dom"/>
</dbReference>
<dbReference type="GO" id="GO:0005737">
    <property type="term" value="C:cytoplasm"/>
    <property type="evidence" value="ECO:0007669"/>
    <property type="project" value="TreeGrafter"/>
</dbReference>
<evidence type="ECO:0000259" key="5">
    <source>
        <dbReference type="PROSITE" id="PS51545"/>
    </source>
</evidence>
<dbReference type="InterPro" id="IPR003113">
    <property type="entry name" value="PI3K_ABD"/>
</dbReference>
<evidence type="ECO:0000313" key="8">
    <source>
        <dbReference type="EMBL" id="KAL0268269.1"/>
    </source>
</evidence>
<gene>
    <name evidence="8" type="ORF">PYX00_010280</name>
</gene>
<dbReference type="InterPro" id="IPR016024">
    <property type="entry name" value="ARM-type_fold"/>
</dbReference>
<dbReference type="GO" id="GO:0043491">
    <property type="term" value="P:phosphatidylinositol 3-kinase/protein kinase B signal transduction"/>
    <property type="evidence" value="ECO:0007669"/>
    <property type="project" value="TreeGrafter"/>
</dbReference>
<dbReference type="GO" id="GO:0005524">
    <property type="term" value="F:ATP binding"/>
    <property type="evidence" value="ECO:0007669"/>
    <property type="project" value="UniProtKB-KW"/>
</dbReference>
<dbReference type="PROSITE" id="PS51545">
    <property type="entry name" value="PIK_HELICAL"/>
    <property type="match status" value="1"/>
</dbReference>
<dbReference type="InterPro" id="IPR002420">
    <property type="entry name" value="PI3K-type_C2_dom"/>
</dbReference>
<dbReference type="Gene3D" id="2.60.40.150">
    <property type="entry name" value="C2 domain"/>
    <property type="match status" value="1"/>
</dbReference>
<keyword evidence="2" id="KW-0067">ATP-binding</keyword>
<dbReference type="SMART" id="SM00144">
    <property type="entry name" value="PI3K_rbd"/>
    <property type="match status" value="1"/>
</dbReference>
<dbReference type="Pfam" id="PF00792">
    <property type="entry name" value="PI3K_C2"/>
    <property type="match status" value="1"/>
</dbReference>
<evidence type="ECO:0000259" key="4">
    <source>
        <dbReference type="PROSITE" id="PS51544"/>
    </source>
</evidence>
<accession>A0AAW2HEY9</accession>
<comment type="caution">
    <text evidence="8">The sequence shown here is derived from an EMBL/GenBank/DDBJ whole genome shotgun (WGS) entry which is preliminary data.</text>
</comment>
<dbReference type="GO" id="GO:0005942">
    <property type="term" value="C:phosphatidylinositol 3-kinase complex"/>
    <property type="evidence" value="ECO:0007669"/>
    <property type="project" value="TreeGrafter"/>
</dbReference>
<evidence type="ECO:0000259" key="6">
    <source>
        <dbReference type="PROSITE" id="PS51546"/>
    </source>
</evidence>
<comment type="similarity">
    <text evidence="3">Belongs to the PI3/PI4-kinase family.</text>
</comment>
<evidence type="ECO:0000256" key="1">
    <source>
        <dbReference type="ARBA" id="ARBA00022741"/>
    </source>
</evidence>
<evidence type="ECO:0000259" key="7">
    <source>
        <dbReference type="PROSITE" id="PS51547"/>
    </source>
</evidence>
<dbReference type="Pfam" id="PF02192">
    <property type="entry name" value="PI3K_p85B"/>
    <property type="match status" value="1"/>
</dbReference>
<dbReference type="Pfam" id="PF00794">
    <property type="entry name" value="PI3K_rbd"/>
    <property type="match status" value="1"/>
</dbReference>
<dbReference type="SMART" id="SM00145">
    <property type="entry name" value="PI3Ka"/>
    <property type="match status" value="1"/>
</dbReference>
<dbReference type="SMART" id="SM00142">
    <property type="entry name" value="PI3K_C2"/>
    <property type="match status" value="1"/>
</dbReference>
<dbReference type="PROSITE" id="PS51547">
    <property type="entry name" value="C2_PI3K"/>
    <property type="match status" value="1"/>
</dbReference>
<feature type="domain" description="PIK helical" evidence="5">
    <location>
        <begin position="534"/>
        <end position="711"/>
    </location>
</feature>
<dbReference type="SMART" id="SM00143">
    <property type="entry name" value="PI3K_p85B"/>
    <property type="match status" value="1"/>
</dbReference>
<dbReference type="PROSITE" id="PS51544">
    <property type="entry name" value="PI3K_ABD"/>
    <property type="match status" value="1"/>
</dbReference>
<dbReference type="SUPFAM" id="SSF48371">
    <property type="entry name" value="ARM repeat"/>
    <property type="match status" value="1"/>
</dbReference>
<feature type="domain" description="PI3K-ABD" evidence="4">
    <location>
        <begin position="18"/>
        <end position="107"/>
    </location>
</feature>
<dbReference type="PANTHER" id="PTHR10048">
    <property type="entry name" value="PHOSPHATIDYLINOSITOL KINASE"/>
    <property type="match status" value="1"/>
</dbReference>
<dbReference type="InterPro" id="IPR000341">
    <property type="entry name" value="PI3K_Ras-bd_dom"/>
</dbReference>
<dbReference type="InterPro" id="IPR042236">
    <property type="entry name" value="PI3K_accessory_sf"/>
</dbReference>
<dbReference type="InterPro" id="IPR035892">
    <property type="entry name" value="C2_domain_sf"/>
</dbReference>
<proteinExistence type="inferred from homology"/>
<dbReference type="FunFam" id="2.60.40.150:FF:000046">
    <property type="entry name" value="Phosphatidylinositol 4,5-bisphosphate 3-kinase catalytic subunit"/>
    <property type="match status" value="1"/>
</dbReference>
<dbReference type="FunFam" id="3.10.20.770:FF:000005">
    <property type="entry name" value="Phosphatidylinositol 4,5-bisphosphate 3-kinase catalytic subunit"/>
    <property type="match status" value="1"/>
</dbReference>
<dbReference type="Gene3D" id="1.25.40.70">
    <property type="entry name" value="Phosphatidylinositol 3-kinase, accessory domain (PIK)"/>
    <property type="match status" value="1"/>
</dbReference>
<dbReference type="EMBL" id="JARGDH010000005">
    <property type="protein sequence ID" value="KAL0268269.1"/>
    <property type="molecule type" value="Genomic_DNA"/>
</dbReference>